<proteinExistence type="predicted"/>
<dbReference type="PANTHER" id="PTHR40836:SF4">
    <property type="entry name" value="RB1-INDUCIBLE COILED-COIL PROTEIN"/>
    <property type="match status" value="1"/>
</dbReference>
<dbReference type="Proteomes" id="UP001454036">
    <property type="component" value="Unassembled WGS sequence"/>
</dbReference>
<evidence type="ECO:0000313" key="2">
    <source>
        <dbReference type="EMBL" id="GAA0174113.1"/>
    </source>
</evidence>
<dbReference type="SUPFAM" id="SSF54001">
    <property type="entry name" value="Cysteine proteinases"/>
    <property type="match status" value="1"/>
</dbReference>
<organism evidence="2 3">
    <name type="scientific">Lithospermum erythrorhizon</name>
    <name type="common">Purple gromwell</name>
    <name type="synonym">Lithospermum officinale var. erythrorhizon</name>
    <dbReference type="NCBI Taxonomy" id="34254"/>
    <lineage>
        <taxon>Eukaryota</taxon>
        <taxon>Viridiplantae</taxon>
        <taxon>Streptophyta</taxon>
        <taxon>Embryophyta</taxon>
        <taxon>Tracheophyta</taxon>
        <taxon>Spermatophyta</taxon>
        <taxon>Magnoliopsida</taxon>
        <taxon>eudicotyledons</taxon>
        <taxon>Gunneridae</taxon>
        <taxon>Pentapetalae</taxon>
        <taxon>asterids</taxon>
        <taxon>lamiids</taxon>
        <taxon>Boraginales</taxon>
        <taxon>Boraginaceae</taxon>
        <taxon>Boraginoideae</taxon>
        <taxon>Lithospermeae</taxon>
        <taxon>Lithospermum</taxon>
    </lineage>
</organism>
<dbReference type="PANTHER" id="PTHR40836">
    <property type="entry name" value="RB1-INDUCIBLE COILED-COIL PROTEIN"/>
    <property type="match status" value="1"/>
</dbReference>
<dbReference type="EMBL" id="BAABME010008917">
    <property type="protein sequence ID" value="GAA0174113.1"/>
    <property type="molecule type" value="Genomic_DNA"/>
</dbReference>
<dbReference type="InterPro" id="IPR038765">
    <property type="entry name" value="Papain-like_cys_pep_sf"/>
</dbReference>
<dbReference type="AlphaFoldDB" id="A0AAV3RDQ1"/>
<name>A0AAV3RDQ1_LITER</name>
<protein>
    <submittedName>
        <fullName evidence="2">Uncharacterized protein</fullName>
    </submittedName>
</protein>
<sequence>MTDIQHSGLHKEHQIQGSCFYAQVNVGHPPRCTYKPLLCQTISSNDAYHKEREECQIYNVEEKNQTGKHCVLITGVGRLNGMSYFEIRNINGIQFGKKVYANINRDVSHSFPSVIASLMAVETLPAHTNSKTAADLESLGLSSKSKSPDFQQMSQSSSDNISEISRGPLNIVILGPWTNSIYYTEESWTSSPGNSVDRGSIEDFLEEVKERLKHELQGNPYNKSIVRGGGIETPYSERPSDARQARETLELMPRNLIRSLSAPVSANSFGKASSGGPAYAYGRSYSEKA</sequence>
<accession>A0AAV3RDQ1</accession>
<feature type="region of interest" description="Disordered" evidence="1">
    <location>
        <begin position="266"/>
        <end position="289"/>
    </location>
</feature>
<feature type="region of interest" description="Disordered" evidence="1">
    <location>
        <begin position="220"/>
        <end position="243"/>
    </location>
</feature>
<dbReference type="Gene3D" id="3.90.70.10">
    <property type="entry name" value="Cysteine proteinases"/>
    <property type="match status" value="1"/>
</dbReference>
<evidence type="ECO:0000313" key="3">
    <source>
        <dbReference type="Proteomes" id="UP001454036"/>
    </source>
</evidence>
<gene>
    <name evidence="2" type="ORF">LIER_27568</name>
</gene>
<keyword evidence="3" id="KW-1185">Reference proteome</keyword>
<evidence type="ECO:0000256" key="1">
    <source>
        <dbReference type="SAM" id="MobiDB-lite"/>
    </source>
</evidence>
<comment type="caution">
    <text evidence="2">The sequence shown here is derived from an EMBL/GenBank/DDBJ whole genome shotgun (WGS) entry which is preliminary data.</text>
</comment>
<reference evidence="2 3" key="1">
    <citation type="submission" date="2024-01" db="EMBL/GenBank/DDBJ databases">
        <title>The complete chloroplast genome sequence of Lithospermum erythrorhizon: insights into the phylogenetic relationship among Boraginaceae species and the maternal lineages of purple gromwells.</title>
        <authorList>
            <person name="Okada T."/>
            <person name="Watanabe K."/>
        </authorList>
    </citation>
    <scope>NUCLEOTIDE SEQUENCE [LARGE SCALE GENOMIC DNA]</scope>
</reference>